<accession>X1NA76</accession>
<proteinExistence type="predicted"/>
<name>X1NA76_9ZZZZ</name>
<dbReference type="AlphaFoldDB" id="X1NA76"/>
<evidence type="ECO:0000313" key="1">
    <source>
        <dbReference type="EMBL" id="GAI15539.1"/>
    </source>
</evidence>
<dbReference type="Gene3D" id="3.40.50.300">
    <property type="entry name" value="P-loop containing nucleotide triphosphate hydrolases"/>
    <property type="match status" value="1"/>
</dbReference>
<dbReference type="EMBL" id="BARV01009379">
    <property type="protein sequence ID" value="GAI15539.1"/>
    <property type="molecule type" value="Genomic_DNA"/>
</dbReference>
<gene>
    <name evidence="1" type="ORF">S06H3_18525</name>
</gene>
<dbReference type="InterPro" id="IPR027417">
    <property type="entry name" value="P-loop_NTPase"/>
</dbReference>
<organism evidence="1">
    <name type="scientific">marine sediment metagenome</name>
    <dbReference type="NCBI Taxonomy" id="412755"/>
    <lineage>
        <taxon>unclassified sequences</taxon>
        <taxon>metagenomes</taxon>
        <taxon>ecological metagenomes</taxon>
    </lineage>
</organism>
<protein>
    <submittedName>
        <fullName evidence="1">Uncharacterized protein</fullName>
    </submittedName>
</protein>
<sequence length="214" mass="25049">METAFAKDKPLFSLAMYYPLAYYKGPNTDIDPMLEGRQKQVVGLIRILFLKRFESSARAFEMSCQTLLLRLLAFVTKYSQTQSEIGRLERWKAQHADLIGYVKERQLELFEEPVEDEENEDIITPEMLEDVVELSRDEYKIDEILAETFLDLDQIAIFLEELKKFEPQHDDKLKALVKLLTSDPILKEQKVLIFTEFMATARYLKKELEKAPPC</sequence>
<reference evidence="1" key="1">
    <citation type="journal article" date="2014" name="Front. Microbiol.">
        <title>High frequency of phylogenetically diverse reductive dehalogenase-homologous genes in deep subseafloor sedimentary metagenomes.</title>
        <authorList>
            <person name="Kawai M."/>
            <person name="Futagami T."/>
            <person name="Toyoda A."/>
            <person name="Takaki Y."/>
            <person name="Nishi S."/>
            <person name="Hori S."/>
            <person name="Arai W."/>
            <person name="Tsubouchi T."/>
            <person name="Morono Y."/>
            <person name="Uchiyama I."/>
            <person name="Ito T."/>
            <person name="Fujiyama A."/>
            <person name="Inagaki F."/>
            <person name="Takami H."/>
        </authorList>
    </citation>
    <scope>NUCLEOTIDE SEQUENCE</scope>
    <source>
        <strain evidence="1">Expedition CK06-06</strain>
    </source>
</reference>
<comment type="caution">
    <text evidence="1">The sequence shown here is derived from an EMBL/GenBank/DDBJ whole genome shotgun (WGS) entry which is preliminary data.</text>
</comment>